<keyword evidence="7" id="KW-0539">Nucleus</keyword>
<reference evidence="10" key="1">
    <citation type="submission" date="2021-06" db="EMBL/GenBank/DDBJ databases">
        <authorList>
            <person name="Hodson N. C."/>
            <person name="Mongue J. A."/>
            <person name="Jaron S. K."/>
        </authorList>
    </citation>
    <scope>NUCLEOTIDE SEQUENCE</scope>
</reference>
<feature type="non-terminal residue" evidence="10">
    <location>
        <position position="364"/>
    </location>
</feature>
<keyword evidence="5" id="KW-0805">Transcription regulation</keyword>
<comment type="caution">
    <text evidence="10">The sequence shown here is derived from an EMBL/GenBank/DDBJ whole genome shotgun (WGS) entry which is preliminary data.</text>
</comment>
<keyword evidence="4" id="KW-0862">Zinc</keyword>
<evidence type="ECO:0000256" key="3">
    <source>
        <dbReference type="ARBA" id="ARBA00022771"/>
    </source>
</evidence>
<dbReference type="PANTHER" id="PTHR46481">
    <property type="entry name" value="ZINC FINGER BED DOMAIN-CONTAINING PROTEIN 4"/>
    <property type="match status" value="1"/>
</dbReference>
<feature type="region of interest" description="Disordered" evidence="8">
    <location>
        <begin position="298"/>
        <end position="331"/>
    </location>
</feature>
<dbReference type="PANTHER" id="PTHR46481:SF10">
    <property type="entry name" value="ZINC FINGER BED DOMAIN-CONTAINING PROTEIN 39"/>
    <property type="match status" value="1"/>
</dbReference>
<dbReference type="OrthoDB" id="8958253at2759"/>
<dbReference type="InterPro" id="IPR003656">
    <property type="entry name" value="Znf_BED"/>
</dbReference>
<protein>
    <recommendedName>
        <fullName evidence="9">BED-type domain-containing protein</fullName>
    </recommendedName>
</protein>
<dbReference type="AlphaFoldDB" id="A0A8J2P5F5"/>
<name>A0A8J2P5F5_9HEXA</name>
<keyword evidence="3" id="KW-0863">Zinc-finger</keyword>
<evidence type="ECO:0000256" key="7">
    <source>
        <dbReference type="ARBA" id="ARBA00023242"/>
    </source>
</evidence>
<comment type="subcellular location">
    <subcellularLocation>
        <location evidence="1">Nucleus</location>
    </subcellularLocation>
</comment>
<evidence type="ECO:0000256" key="1">
    <source>
        <dbReference type="ARBA" id="ARBA00004123"/>
    </source>
</evidence>
<evidence type="ECO:0000256" key="8">
    <source>
        <dbReference type="SAM" id="MobiDB-lite"/>
    </source>
</evidence>
<dbReference type="Pfam" id="PF02892">
    <property type="entry name" value="zf-BED"/>
    <property type="match status" value="1"/>
</dbReference>
<evidence type="ECO:0000313" key="10">
    <source>
        <dbReference type="EMBL" id="CAG7731674.1"/>
    </source>
</evidence>
<organism evidence="10 11">
    <name type="scientific">Allacma fusca</name>
    <dbReference type="NCBI Taxonomy" id="39272"/>
    <lineage>
        <taxon>Eukaryota</taxon>
        <taxon>Metazoa</taxon>
        <taxon>Ecdysozoa</taxon>
        <taxon>Arthropoda</taxon>
        <taxon>Hexapoda</taxon>
        <taxon>Collembola</taxon>
        <taxon>Symphypleona</taxon>
        <taxon>Sminthuridae</taxon>
        <taxon>Allacma</taxon>
    </lineage>
</organism>
<evidence type="ECO:0000259" key="9">
    <source>
        <dbReference type="Pfam" id="PF02892"/>
    </source>
</evidence>
<dbReference type="EMBL" id="CAJVCH010217380">
    <property type="protein sequence ID" value="CAG7731674.1"/>
    <property type="molecule type" value="Genomic_DNA"/>
</dbReference>
<keyword evidence="6" id="KW-0804">Transcription</keyword>
<gene>
    <name evidence="10" type="ORF">AFUS01_LOCUS20250</name>
</gene>
<feature type="compositionally biased region" description="Acidic residues" evidence="8">
    <location>
        <begin position="300"/>
        <end position="311"/>
    </location>
</feature>
<keyword evidence="11" id="KW-1185">Reference proteome</keyword>
<dbReference type="GO" id="GO:0005634">
    <property type="term" value="C:nucleus"/>
    <property type="evidence" value="ECO:0007669"/>
    <property type="project" value="UniProtKB-SubCell"/>
</dbReference>
<evidence type="ECO:0000256" key="4">
    <source>
        <dbReference type="ARBA" id="ARBA00022833"/>
    </source>
</evidence>
<dbReference type="GO" id="GO:0003677">
    <property type="term" value="F:DNA binding"/>
    <property type="evidence" value="ECO:0007669"/>
    <property type="project" value="InterPro"/>
</dbReference>
<evidence type="ECO:0000256" key="5">
    <source>
        <dbReference type="ARBA" id="ARBA00023015"/>
    </source>
</evidence>
<evidence type="ECO:0000313" key="11">
    <source>
        <dbReference type="Proteomes" id="UP000708208"/>
    </source>
</evidence>
<dbReference type="Proteomes" id="UP000708208">
    <property type="component" value="Unassembled WGS sequence"/>
</dbReference>
<dbReference type="GO" id="GO:0008270">
    <property type="term" value="F:zinc ion binding"/>
    <property type="evidence" value="ECO:0007669"/>
    <property type="project" value="UniProtKB-KW"/>
</dbReference>
<proteinExistence type="predicted"/>
<evidence type="ECO:0000256" key="6">
    <source>
        <dbReference type="ARBA" id="ARBA00023163"/>
    </source>
</evidence>
<feature type="domain" description="BED-type" evidence="9">
    <location>
        <begin position="60"/>
        <end position="96"/>
    </location>
</feature>
<dbReference type="InterPro" id="IPR052035">
    <property type="entry name" value="ZnF_BED_domain_contain"/>
</dbReference>
<evidence type="ECO:0000256" key="2">
    <source>
        <dbReference type="ARBA" id="ARBA00022723"/>
    </source>
</evidence>
<accession>A0A8J2P5F5</accession>
<keyword evidence="2" id="KW-0479">Metal-binding</keyword>
<sequence>SIEISEQNFTDESDIFEIHTIVNTTGRNPPAIVLNDEPTSSLTTSSLRSVGQFNHKPYSSAVWIHFKKNKATGKSLCNHCKNEYYTNATNLKRHLKFCKPDFYQQVQKKDDTVQFKNLAQTTTVSKKNWPFWQQEQPFLARFYNQEFKDCIKVADKKLRIPCRNTIASDVKTLQREFLESISAALKPVRRMTICSDIWTKKGQTSSYLWVMVVFYHPTLQKKMQLLLGVQKFETVKHTSADIIREMRAVIDKFDIQPRQIWRAMTDGGANMISSHRMDASIFAKFRRQEKKFHLVGPLGNDEDAESDEEMDAPQNTNEHPNIPSLIENGTEDENLDMSSTYRSLTCFIHNMLRCICIGENEWEL</sequence>
<feature type="non-terminal residue" evidence="10">
    <location>
        <position position="1"/>
    </location>
</feature>